<dbReference type="GO" id="GO:0004801">
    <property type="term" value="F:transaldolase activity"/>
    <property type="evidence" value="ECO:0007669"/>
    <property type="project" value="UniProtKB-EC"/>
</dbReference>
<reference evidence="2 3" key="2">
    <citation type="journal article" date="2016" name="Genome Announc.">
        <title>Permanent Draft Genome Sequences for Two Variants of Frankia sp. Strain CpI1, the First Frankia Strain Isolated from Root Nodules of Comptonia peregrina.</title>
        <authorList>
            <person name="Oshone R."/>
            <person name="Hurst S.G.IV."/>
            <person name="Abebe-Akele F."/>
            <person name="Simpson S."/>
            <person name="Morris K."/>
            <person name="Thomas W.K."/>
            <person name="Tisa L.S."/>
        </authorList>
    </citation>
    <scope>NUCLEOTIDE SEQUENCE [LARGE SCALE GENOMIC DNA]</scope>
    <source>
        <strain evidence="3">CpI1-S</strain>
    </source>
</reference>
<keyword evidence="1" id="KW-0704">Schiff base</keyword>
<dbReference type="InterPro" id="IPR013785">
    <property type="entry name" value="Aldolase_TIM"/>
</dbReference>
<name>A0A0D8B6G1_9ACTN</name>
<comment type="caution">
    <text evidence="2">The sequence shown here is derived from an EMBL/GenBank/DDBJ whole genome shotgun (WGS) entry which is preliminary data.</text>
</comment>
<proteinExistence type="predicted"/>
<dbReference type="SUPFAM" id="SSF51569">
    <property type="entry name" value="Aldolase"/>
    <property type="match status" value="1"/>
</dbReference>
<dbReference type="OrthoDB" id="9807051at2"/>
<dbReference type="PATRIC" id="fig|1502723.3.peg.7178"/>
<accession>A0A0D8B6G1</accession>
<keyword evidence="2" id="KW-0808">Transferase</keyword>
<gene>
    <name evidence="2" type="ORF">FF36_06208</name>
</gene>
<protein>
    <submittedName>
        <fullName evidence="2">Transaldolase</fullName>
        <ecNumber evidence="2">2.2.1.2</ecNumber>
    </submittedName>
</protein>
<evidence type="ECO:0000313" key="2">
    <source>
        <dbReference type="EMBL" id="KJE19519.1"/>
    </source>
</evidence>
<dbReference type="EMBL" id="JYFN01000100">
    <property type="protein sequence ID" value="KJE19519.1"/>
    <property type="molecule type" value="Genomic_DNA"/>
</dbReference>
<dbReference type="AlphaFoldDB" id="A0A0D8B6G1"/>
<dbReference type="RefSeq" id="WP_128423433.1">
    <property type="nucleotide sequence ID" value="NZ_JYFN01000100.1"/>
</dbReference>
<evidence type="ECO:0000256" key="1">
    <source>
        <dbReference type="ARBA" id="ARBA00023270"/>
    </source>
</evidence>
<sequence>MYLDSAASDEVALAASLGYVRGVTVNPTLMARAGAADDPLRHLGALRALLPGGMFFYQPCSVSPNAALGEAWAAFEQNPDHTVIKIPAVSEYFSMAVELVGRGVRVAMTGVYGGSQAALAGSVGADWVIPYVDRAARLLGHDRLVTELASILVRPVPDRKRSRILAASVKSVRQAEAALLDGADEVSVPVGLLTALASHELSRQALEEFQQASRYTFVPGVPDDEQVPRALRG</sequence>
<dbReference type="GO" id="GO:0005975">
    <property type="term" value="P:carbohydrate metabolic process"/>
    <property type="evidence" value="ECO:0007669"/>
    <property type="project" value="InterPro"/>
</dbReference>
<dbReference type="InterPro" id="IPR001585">
    <property type="entry name" value="TAL/FSA"/>
</dbReference>
<dbReference type="PANTHER" id="PTHR10683:SF40">
    <property type="entry name" value="FRUCTOSE-6-PHOSPHATE ALDOLASE 1-RELATED"/>
    <property type="match status" value="1"/>
</dbReference>
<organism evidence="2 3">
    <name type="scientific">Frankia torreyi</name>
    <dbReference type="NCBI Taxonomy" id="1856"/>
    <lineage>
        <taxon>Bacteria</taxon>
        <taxon>Bacillati</taxon>
        <taxon>Actinomycetota</taxon>
        <taxon>Actinomycetes</taxon>
        <taxon>Frankiales</taxon>
        <taxon>Frankiaceae</taxon>
        <taxon>Frankia</taxon>
    </lineage>
</organism>
<dbReference type="EC" id="2.2.1.2" evidence="2"/>
<keyword evidence="3" id="KW-1185">Reference proteome</keyword>
<reference evidence="3" key="1">
    <citation type="submission" date="2015-02" db="EMBL/GenBank/DDBJ databases">
        <title>Draft Genome of Frankia sp. CpI1-S.</title>
        <authorList>
            <person name="Oshone R.T."/>
            <person name="Ngom M."/>
            <person name="Ghodhbane-Gtari F."/>
            <person name="Gtari M."/>
            <person name="Morris K."/>
            <person name="Thomas K."/>
            <person name="Sen A."/>
            <person name="Tisa L.S."/>
        </authorList>
    </citation>
    <scope>NUCLEOTIDE SEQUENCE [LARGE SCALE GENOMIC DNA]</scope>
    <source>
        <strain evidence="3">CpI1-S</strain>
    </source>
</reference>
<dbReference type="Gene3D" id="3.20.20.70">
    <property type="entry name" value="Aldolase class I"/>
    <property type="match status" value="1"/>
</dbReference>
<dbReference type="PANTHER" id="PTHR10683">
    <property type="entry name" value="TRANSALDOLASE"/>
    <property type="match status" value="1"/>
</dbReference>
<evidence type="ECO:0000313" key="3">
    <source>
        <dbReference type="Proteomes" id="UP000032545"/>
    </source>
</evidence>
<dbReference type="Proteomes" id="UP000032545">
    <property type="component" value="Unassembled WGS sequence"/>
</dbReference>
<dbReference type="Pfam" id="PF00923">
    <property type="entry name" value="TAL_FSA"/>
    <property type="match status" value="1"/>
</dbReference>